<dbReference type="EMBL" id="HG739088">
    <property type="protein sequence ID" value="CDO99982.1"/>
    <property type="molecule type" value="Genomic_DNA"/>
</dbReference>
<name>A0A068TV96_COFCA</name>
<dbReference type="PANTHER" id="PTHR23024">
    <property type="entry name" value="ARYLACETAMIDE DEACETYLASE"/>
    <property type="match status" value="1"/>
</dbReference>
<dbReference type="InterPro" id="IPR029058">
    <property type="entry name" value="AB_hydrolase_fold"/>
</dbReference>
<feature type="domain" description="Alpha/beta hydrolase fold-3" evidence="2">
    <location>
        <begin position="54"/>
        <end position="224"/>
    </location>
</feature>
<dbReference type="InterPro" id="IPR050466">
    <property type="entry name" value="Carboxylest/Gibb_receptor"/>
</dbReference>
<keyword evidence="4" id="KW-1185">Reference proteome</keyword>
<gene>
    <name evidence="3" type="ORF">GSCOC_T00029725001</name>
</gene>
<dbReference type="SUPFAM" id="SSF53474">
    <property type="entry name" value="alpha/beta-Hydrolases"/>
    <property type="match status" value="1"/>
</dbReference>
<dbReference type="InParanoid" id="A0A068TV96"/>
<dbReference type="PhylomeDB" id="A0A068TV96"/>
<dbReference type="GO" id="GO:0016787">
    <property type="term" value="F:hydrolase activity"/>
    <property type="evidence" value="ECO:0007669"/>
    <property type="project" value="InterPro"/>
</dbReference>
<dbReference type="PANTHER" id="PTHR23024:SF467">
    <property type="entry name" value="CARBOXYLESTERASE 12-RELATED"/>
    <property type="match status" value="1"/>
</dbReference>
<dbReference type="Gramene" id="CDO99982">
    <property type="protein sequence ID" value="CDO99982"/>
    <property type="gene ID" value="GSCOC_T00029725001"/>
</dbReference>
<protein>
    <recommendedName>
        <fullName evidence="2">Alpha/beta hydrolase fold-3 domain-containing protein</fullName>
    </recommendedName>
</protein>
<dbReference type="Gene3D" id="3.40.50.1820">
    <property type="entry name" value="alpha/beta hydrolase"/>
    <property type="match status" value="1"/>
</dbReference>
<sequence>MSAPSHSSIMFFSSSSKYLFVLSLYSEFQYGSLVKLFLVVQLEVRFGDTKLSLLVYLHGGGCLIKSAFSSTYHAHLNVVVAEAGGVTVSINYRLAPEHPLPIAYEDSQIVVKWVAPHSNGEGPKVWLRDYAGFDRVFFGGDSAGDNLAHNMAARVWREMLDDFNLDVIFLNCSYFLGKDLISIELTKLQAKAYVKGIWYYVHPKSTGVDDPSLNPLMEPNISRLDFVVAKKIGYFHQQEYCVDASLSG</sequence>
<evidence type="ECO:0000256" key="1">
    <source>
        <dbReference type="ARBA" id="ARBA00010515"/>
    </source>
</evidence>
<reference evidence="4" key="1">
    <citation type="journal article" date="2014" name="Science">
        <title>The coffee genome provides insight into the convergent evolution of caffeine biosynthesis.</title>
        <authorList>
            <person name="Denoeud F."/>
            <person name="Carretero-Paulet L."/>
            <person name="Dereeper A."/>
            <person name="Droc G."/>
            <person name="Guyot R."/>
            <person name="Pietrella M."/>
            <person name="Zheng C."/>
            <person name="Alberti A."/>
            <person name="Anthony F."/>
            <person name="Aprea G."/>
            <person name="Aury J.M."/>
            <person name="Bento P."/>
            <person name="Bernard M."/>
            <person name="Bocs S."/>
            <person name="Campa C."/>
            <person name="Cenci A."/>
            <person name="Combes M.C."/>
            <person name="Crouzillat D."/>
            <person name="Da Silva C."/>
            <person name="Daddiego L."/>
            <person name="De Bellis F."/>
            <person name="Dussert S."/>
            <person name="Garsmeur O."/>
            <person name="Gayraud T."/>
            <person name="Guignon V."/>
            <person name="Jahn K."/>
            <person name="Jamilloux V."/>
            <person name="Joet T."/>
            <person name="Labadie K."/>
            <person name="Lan T."/>
            <person name="Leclercq J."/>
            <person name="Lepelley M."/>
            <person name="Leroy T."/>
            <person name="Li L.T."/>
            <person name="Librado P."/>
            <person name="Lopez L."/>
            <person name="Munoz A."/>
            <person name="Noel B."/>
            <person name="Pallavicini A."/>
            <person name="Perrotta G."/>
            <person name="Poncet V."/>
            <person name="Pot D."/>
            <person name="Priyono X."/>
            <person name="Rigoreau M."/>
            <person name="Rouard M."/>
            <person name="Rozas J."/>
            <person name="Tranchant-Dubreuil C."/>
            <person name="VanBuren R."/>
            <person name="Zhang Q."/>
            <person name="Andrade A.C."/>
            <person name="Argout X."/>
            <person name="Bertrand B."/>
            <person name="de Kochko A."/>
            <person name="Graziosi G."/>
            <person name="Henry R.J."/>
            <person name="Jayarama X."/>
            <person name="Ming R."/>
            <person name="Nagai C."/>
            <person name="Rounsley S."/>
            <person name="Sankoff D."/>
            <person name="Giuliano G."/>
            <person name="Albert V.A."/>
            <person name="Wincker P."/>
            <person name="Lashermes P."/>
        </authorList>
    </citation>
    <scope>NUCLEOTIDE SEQUENCE [LARGE SCALE GENOMIC DNA]</scope>
    <source>
        <strain evidence="4">cv. DH200-94</strain>
    </source>
</reference>
<evidence type="ECO:0000313" key="3">
    <source>
        <dbReference type="EMBL" id="CDO99982.1"/>
    </source>
</evidence>
<dbReference type="Proteomes" id="UP000295252">
    <property type="component" value="Chromosome IV"/>
</dbReference>
<evidence type="ECO:0000259" key="2">
    <source>
        <dbReference type="Pfam" id="PF07859"/>
    </source>
</evidence>
<dbReference type="AlphaFoldDB" id="A0A068TV96"/>
<dbReference type="STRING" id="49390.A0A068TV96"/>
<proteinExistence type="inferred from homology"/>
<evidence type="ECO:0000313" key="4">
    <source>
        <dbReference type="Proteomes" id="UP000295252"/>
    </source>
</evidence>
<accession>A0A068TV96</accession>
<organism evidence="3 4">
    <name type="scientific">Coffea canephora</name>
    <name type="common">Robusta coffee</name>
    <dbReference type="NCBI Taxonomy" id="49390"/>
    <lineage>
        <taxon>Eukaryota</taxon>
        <taxon>Viridiplantae</taxon>
        <taxon>Streptophyta</taxon>
        <taxon>Embryophyta</taxon>
        <taxon>Tracheophyta</taxon>
        <taxon>Spermatophyta</taxon>
        <taxon>Magnoliopsida</taxon>
        <taxon>eudicotyledons</taxon>
        <taxon>Gunneridae</taxon>
        <taxon>Pentapetalae</taxon>
        <taxon>asterids</taxon>
        <taxon>lamiids</taxon>
        <taxon>Gentianales</taxon>
        <taxon>Rubiaceae</taxon>
        <taxon>Ixoroideae</taxon>
        <taxon>Gardenieae complex</taxon>
        <taxon>Bertiereae - Coffeeae clade</taxon>
        <taxon>Coffeeae</taxon>
        <taxon>Coffea</taxon>
    </lineage>
</organism>
<comment type="similarity">
    <text evidence="1">Belongs to the 'GDXG' lipolytic enzyme family.</text>
</comment>
<dbReference type="Pfam" id="PF07859">
    <property type="entry name" value="Abhydrolase_3"/>
    <property type="match status" value="1"/>
</dbReference>
<dbReference type="InterPro" id="IPR013094">
    <property type="entry name" value="AB_hydrolase_3"/>
</dbReference>